<dbReference type="EC" id="3.4.11.9" evidence="9"/>
<keyword evidence="4 9" id="KW-0378">Hydrolase</keyword>
<dbReference type="PANTHER" id="PTHR43763:SF17">
    <property type="entry name" value="AMINOPEPTIDASE P, CYTOPLASMIC-RELATED"/>
    <property type="match status" value="1"/>
</dbReference>
<sequence>MGCVASRAKPELDEKRALLAQYASEVSARPKPVDTTERLAKLRDLMRACGVDAYVIGTEDAHGSEYAAPCDQRLPFITGFTGSTALAIVCLDAAHFFTDGRYHVQASAQLDDNWTLHKVGEPGVQPWTSWITHLPRGTHVGMDATLLPHTLAKQLRTSLQAQHITLAFPEANLVDEVWGVERPAPTLTPIYEHALEYAGVDAASKIRTLRAWLADQYGDAAYVISALDEVAWLLNVRGASIPCNPVFPAYVIVTADDVALFVDERLLTHPVRLYLAGMGVSLHAYERIMTWLRDTPLSTILVDERASHALVRAAGESRVIVQTATSPVALAKACKNDVEQACLRRAYLRDGAAWAKWAAWLEEAMRRGANITEREAAEELARLRAADPLYAGMQAYDAISAAGPNAALPHYETPVTHSRVLDREAPYLNDSGPQYHDGTIDTTRTVHFGRPTAEQKRAYTRVLQGHIALALARFPAGTTGAQLDMVARQPLYQDGYNYMHGTGHGVGSFLAVHEGPHGFSSSSGGASVPVPLQEGMALSNEPGFYEVGHFGIRIESVMLVRRATTHREFQGPWLEFETLTRVPISTRLVDKRLLSPKEAQWLRAYNQQCRDELLPLVRGDRRAAKWLRQSF</sequence>
<dbReference type="Pfam" id="PF16188">
    <property type="entry name" value="Peptidase_M24_C"/>
    <property type="match status" value="1"/>
</dbReference>
<dbReference type="FunFam" id="3.90.230.10:FF:000009">
    <property type="entry name" value="xaa-Pro aminopeptidase 2"/>
    <property type="match status" value="1"/>
</dbReference>
<evidence type="ECO:0000259" key="7">
    <source>
        <dbReference type="Pfam" id="PF01321"/>
    </source>
</evidence>
<comment type="cofactor">
    <cofactor evidence="1">
        <name>Mn(2+)</name>
        <dbReference type="ChEBI" id="CHEBI:29035"/>
    </cofactor>
</comment>
<dbReference type="InterPro" id="IPR036005">
    <property type="entry name" value="Creatinase/aminopeptidase-like"/>
</dbReference>
<organism evidence="9 10">
    <name type="scientific">Malassezia equina</name>
    <dbReference type="NCBI Taxonomy" id="1381935"/>
    <lineage>
        <taxon>Eukaryota</taxon>
        <taxon>Fungi</taxon>
        <taxon>Dikarya</taxon>
        <taxon>Basidiomycota</taxon>
        <taxon>Ustilaginomycotina</taxon>
        <taxon>Malasseziomycetes</taxon>
        <taxon>Malasseziales</taxon>
        <taxon>Malasseziaceae</taxon>
        <taxon>Malassezia</taxon>
    </lineage>
</organism>
<dbReference type="Pfam" id="PF16189">
    <property type="entry name" value="Creatinase_N_2"/>
    <property type="match status" value="1"/>
</dbReference>
<dbReference type="Gene3D" id="3.40.350.10">
    <property type="entry name" value="Creatinase/prolidase N-terminal domain"/>
    <property type="match status" value="2"/>
</dbReference>
<keyword evidence="5" id="KW-0464">Manganese</keyword>
<dbReference type="FunFam" id="3.40.350.10:FF:000003">
    <property type="entry name" value="Xaa-pro aminopeptidase P"/>
    <property type="match status" value="1"/>
</dbReference>
<name>A0AAF0IZG0_9BASI</name>
<dbReference type="SUPFAM" id="SSF53092">
    <property type="entry name" value="Creatinase/prolidase N-terminal domain"/>
    <property type="match status" value="1"/>
</dbReference>
<dbReference type="Pfam" id="PF01321">
    <property type="entry name" value="Creatinase_N"/>
    <property type="match status" value="1"/>
</dbReference>
<dbReference type="SUPFAM" id="SSF55920">
    <property type="entry name" value="Creatinase/aminopeptidase"/>
    <property type="match status" value="1"/>
</dbReference>
<feature type="domain" description="Peptidase M24 C-terminal" evidence="8">
    <location>
        <begin position="572"/>
        <end position="629"/>
    </location>
</feature>
<evidence type="ECO:0000256" key="3">
    <source>
        <dbReference type="ARBA" id="ARBA00022723"/>
    </source>
</evidence>
<dbReference type="InterPro" id="IPR000994">
    <property type="entry name" value="Pept_M24"/>
</dbReference>
<comment type="similarity">
    <text evidence="2">Belongs to the peptidase M24B family.</text>
</comment>
<dbReference type="InterPro" id="IPR000587">
    <property type="entry name" value="Creatinase_N"/>
</dbReference>
<dbReference type="EMBL" id="CP119901">
    <property type="protein sequence ID" value="WFD22463.1"/>
    <property type="molecule type" value="Genomic_DNA"/>
</dbReference>
<accession>A0AAF0IZG0</accession>
<feature type="domain" description="Peptidase M24" evidence="6">
    <location>
        <begin position="342"/>
        <end position="561"/>
    </location>
</feature>
<dbReference type="GO" id="GO:0046872">
    <property type="term" value="F:metal ion binding"/>
    <property type="evidence" value="ECO:0007669"/>
    <property type="project" value="UniProtKB-KW"/>
</dbReference>
<dbReference type="InterPro" id="IPR033740">
    <property type="entry name" value="Pept_M24B"/>
</dbReference>
<dbReference type="InterPro" id="IPR032416">
    <property type="entry name" value="Peptidase_M24_C"/>
</dbReference>
<dbReference type="Pfam" id="PF00557">
    <property type="entry name" value="Peptidase_M24"/>
    <property type="match status" value="1"/>
</dbReference>
<evidence type="ECO:0000256" key="1">
    <source>
        <dbReference type="ARBA" id="ARBA00001936"/>
    </source>
</evidence>
<dbReference type="InterPro" id="IPR029149">
    <property type="entry name" value="Creatin/AminoP/Spt16_N"/>
</dbReference>
<dbReference type="GO" id="GO:0070006">
    <property type="term" value="F:metalloaminopeptidase activity"/>
    <property type="evidence" value="ECO:0007669"/>
    <property type="project" value="InterPro"/>
</dbReference>
<evidence type="ECO:0000313" key="9">
    <source>
        <dbReference type="EMBL" id="WFD22463.1"/>
    </source>
</evidence>
<dbReference type="CDD" id="cd01085">
    <property type="entry name" value="APP"/>
    <property type="match status" value="1"/>
</dbReference>
<dbReference type="PANTHER" id="PTHR43763">
    <property type="entry name" value="XAA-PRO AMINOPEPTIDASE 1"/>
    <property type="match status" value="1"/>
</dbReference>
<keyword evidence="10" id="KW-1185">Reference proteome</keyword>
<feature type="domain" description="Creatinase N-terminal" evidence="7">
    <location>
        <begin position="38"/>
        <end position="160"/>
    </location>
</feature>
<keyword evidence="3" id="KW-0479">Metal-binding</keyword>
<evidence type="ECO:0000259" key="6">
    <source>
        <dbReference type="Pfam" id="PF00557"/>
    </source>
</evidence>
<keyword evidence="9" id="KW-0031">Aminopeptidase</keyword>
<reference evidence="9" key="1">
    <citation type="submission" date="2023-03" db="EMBL/GenBank/DDBJ databases">
        <title>Mating type loci evolution in Malassezia.</title>
        <authorList>
            <person name="Coelho M.A."/>
        </authorList>
    </citation>
    <scope>NUCLEOTIDE SEQUENCE</scope>
    <source>
        <strain evidence="9">CBS 12830</strain>
    </source>
</reference>
<evidence type="ECO:0000259" key="8">
    <source>
        <dbReference type="Pfam" id="PF16188"/>
    </source>
</evidence>
<dbReference type="Proteomes" id="UP001214415">
    <property type="component" value="Chromosome 2"/>
</dbReference>
<dbReference type="AlphaFoldDB" id="A0AAF0IZG0"/>
<evidence type="ECO:0000256" key="5">
    <source>
        <dbReference type="ARBA" id="ARBA00023211"/>
    </source>
</evidence>
<gene>
    <name evidence="9" type="ORF">MEQU1_001135</name>
</gene>
<proteinExistence type="inferred from homology"/>
<keyword evidence="9" id="KW-0645">Protease</keyword>
<dbReference type="InterPro" id="IPR050422">
    <property type="entry name" value="X-Pro_aminopeptidase_P"/>
</dbReference>
<protein>
    <submittedName>
        <fullName evidence="9">Xaa-Pro aminopeptidase</fullName>
        <ecNumber evidence="9">3.4.11.9</ecNumber>
    </submittedName>
</protein>
<evidence type="ECO:0000256" key="4">
    <source>
        <dbReference type="ARBA" id="ARBA00022801"/>
    </source>
</evidence>
<evidence type="ECO:0000313" key="10">
    <source>
        <dbReference type="Proteomes" id="UP001214415"/>
    </source>
</evidence>
<dbReference type="Gene3D" id="3.90.230.10">
    <property type="entry name" value="Creatinase/methionine aminopeptidase superfamily"/>
    <property type="match status" value="1"/>
</dbReference>
<evidence type="ECO:0000256" key="2">
    <source>
        <dbReference type="ARBA" id="ARBA00008766"/>
    </source>
</evidence>